<dbReference type="InterPro" id="IPR018637">
    <property type="entry name" value="DUF2059"/>
</dbReference>
<dbReference type="EMBL" id="CZQD01000046">
    <property type="protein sequence ID" value="CUS57673.1"/>
    <property type="molecule type" value="Genomic_DNA"/>
</dbReference>
<dbReference type="AlphaFoldDB" id="A0A160U1V8"/>
<accession>A0A160U1V8</accession>
<protein>
    <recommendedName>
        <fullName evidence="1">DUF2059 domain-containing protein</fullName>
    </recommendedName>
</protein>
<dbReference type="Pfam" id="PF09832">
    <property type="entry name" value="DUF2059"/>
    <property type="match status" value="1"/>
</dbReference>
<name>A0A160U1V8_9ZZZZ</name>
<proteinExistence type="predicted"/>
<organism evidence="2">
    <name type="scientific">hydrothermal vent metagenome</name>
    <dbReference type="NCBI Taxonomy" id="652676"/>
    <lineage>
        <taxon>unclassified sequences</taxon>
        <taxon>metagenomes</taxon>
        <taxon>ecological metagenomes</taxon>
    </lineage>
</organism>
<evidence type="ECO:0000313" key="2">
    <source>
        <dbReference type="EMBL" id="CUS57673.1"/>
    </source>
</evidence>
<reference evidence="2" key="1">
    <citation type="submission" date="2015-10" db="EMBL/GenBank/DDBJ databases">
        <authorList>
            <person name="Gilbert D.G."/>
        </authorList>
    </citation>
    <scope>NUCLEOTIDE SEQUENCE</scope>
</reference>
<gene>
    <name evidence="2" type="ORF">MGWOODY_Hyp2369</name>
</gene>
<evidence type="ECO:0000259" key="1">
    <source>
        <dbReference type="Pfam" id="PF09832"/>
    </source>
</evidence>
<feature type="domain" description="DUF2059" evidence="1">
    <location>
        <begin position="89"/>
        <end position="144"/>
    </location>
</feature>
<sequence length="188" mass="20439">MKRLLPAIVLILLFGAPVAADPMEDAYYIVEQTATRDQYEGAFAAMADLMLGNLQNELAKNGETISDDAADVAIQMLTAHMTDALLEGMREPIAKAYVYNLSPDALEAYRAFLETPEGQEISMASAAIMRESLKIGEQVGASIAGPAVAAMQDDMRNENWPAGTLKSTQFELRALFDLPPVSEMPPER</sequence>